<organism evidence="3 5">
    <name type="scientific">Pseudomonas extremaustralis</name>
    <dbReference type="NCBI Taxonomy" id="359110"/>
    <lineage>
        <taxon>Bacteria</taxon>
        <taxon>Pseudomonadati</taxon>
        <taxon>Pseudomonadota</taxon>
        <taxon>Gammaproteobacteria</taxon>
        <taxon>Pseudomonadales</taxon>
        <taxon>Pseudomonadaceae</taxon>
        <taxon>Pseudomonas</taxon>
    </lineage>
</organism>
<sequence>MPITEQQLLQILPNAGRQAGVFVPVLNTAMGKYAIVTRLRVAAFIAQVGHESGQLTRLVENLNYSADGLMKTWPSRFDLVRATACARKPEQIANVVYADRMGNAGPGDGWKYRGRGLIQVTGKTNYAACGEALGLDLINQPELLERPQYAAMSAAWFWSANGLNTLADAGDLTKITRRINGGLTGQADRQALYDKALKVLA</sequence>
<dbReference type="EMBL" id="LT629689">
    <property type="protein sequence ID" value="SDG46733.1"/>
    <property type="molecule type" value="Genomic_DNA"/>
</dbReference>
<dbReference type="InterPro" id="IPR023346">
    <property type="entry name" value="Lysozyme-like_dom_sf"/>
</dbReference>
<evidence type="ECO:0000313" key="3">
    <source>
        <dbReference type="EMBL" id="TWS01492.1"/>
    </source>
</evidence>
<dbReference type="InterPro" id="IPR052354">
    <property type="entry name" value="Cell_Wall_Dynamics_Protein"/>
</dbReference>
<reference evidence="2 4" key="1">
    <citation type="submission" date="2016-10" db="EMBL/GenBank/DDBJ databases">
        <authorList>
            <person name="Varghese N."/>
            <person name="Submissions S."/>
        </authorList>
    </citation>
    <scope>NUCLEOTIDE SEQUENCE [LARGE SCALE GENOMIC DNA]</scope>
    <source>
        <strain evidence="2 4">DSM 17835</strain>
    </source>
</reference>
<keyword evidence="3" id="KW-0378">Hydrolase</keyword>
<dbReference type="GeneID" id="78557454"/>
<reference evidence="3 5" key="2">
    <citation type="submission" date="2019-06" db="EMBL/GenBank/DDBJ databases">
        <title>Pseudomonas bimorpha sp. nov. isolated from bovine raw milk and skim milk concentrate.</title>
        <authorList>
            <person name="Hofmann K."/>
            <person name="Huptas C."/>
            <person name="Doll E."/>
            <person name="Scherer S."/>
            <person name="Wenning M."/>
        </authorList>
    </citation>
    <scope>NUCLEOTIDE SEQUENCE [LARGE SCALE GENOMIC DNA]</scope>
    <source>
        <strain evidence="3 5">DSM 17835</strain>
    </source>
</reference>
<dbReference type="PANTHER" id="PTHR34408:SF1">
    <property type="entry name" value="GLYCOSYL HYDROLASE FAMILY 19 DOMAIN-CONTAINING PROTEIN HI_1415"/>
    <property type="match status" value="1"/>
</dbReference>
<dbReference type="GO" id="GO:0006032">
    <property type="term" value="P:chitin catabolic process"/>
    <property type="evidence" value="ECO:0007669"/>
    <property type="project" value="InterPro"/>
</dbReference>
<dbReference type="RefSeq" id="WP_083365988.1">
    <property type="nucleotide sequence ID" value="NZ_LT629689.1"/>
</dbReference>
<dbReference type="Pfam" id="PF00182">
    <property type="entry name" value="Glyco_hydro_19"/>
    <property type="match status" value="1"/>
</dbReference>
<dbReference type="SUPFAM" id="SSF53955">
    <property type="entry name" value="Lysozyme-like"/>
    <property type="match status" value="1"/>
</dbReference>
<dbReference type="GO" id="GO:0004568">
    <property type="term" value="F:chitinase activity"/>
    <property type="evidence" value="ECO:0007669"/>
    <property type="project" value="InterPro"/>
</dbReference>
<dbReference type="InterPro" id="IPR000726">
    <property type="entry name" value="Glyco_hydro_19_cat"/>
</dbReference>
<evidence type="ECO:0000313" key="5">
    <source>
        <dbReference type="Proteomes" id="UP000317951"/>
    </source>
</evidence>
<dbReference type="Gene3D" id="1.10.530.10">
    <property type="match status" value="1"/>
</dbReference>
<dbReference type="Proteomes" id="UP000182858">
    <property type="component" value="Chromosome I"/>
</dbReference>
<dbReference type="OrthoDB" id="9798982at2"/>
<evidence type="ECO:0000259" key="1">
    <source>
        <dbReference type="Pfam" id="PF00182"/>
    </source>
</evidence>
<gene>
    <name evidence="3" type="ORF">FIV36_24840</name>
    <name evidence="2" type="ORF">SAMN05216591_6172</name>
</gene>
<dbReference type="GO" id="GO:0016998">
    <property type="term" value="P:cell wall macromolecule catabolic process"/>
    <property type="evidence" value="ECO:0007669"/>
    <property type="project" value="InterPro"/>
</dbReference>
<dbReference type="Proteomes" id="UP000317951">
    <property type="component" value="Unassembled WGS sequence"/>
</dbReference>
<dbReference type="PANTHER" id="PTHR34408">
    <property type="entry name" value="FAMILY PROTEIN, PUTATIVE-RELATED"/>
    <property type="match status" value="1"/>
</dbReference>
<name>A0A5C5Q713_9PSED</name>
<accession>A0A5C5Q713</accession>
<dbReference type="AlphaFoldDB" id="A0A5C5Q713"/>
<dbReference type="EMBL" id="VFET01000027">
    <property type="protein sequence ID" value="TWS01492.1"/>
    <property type="molecule type" value="Genomic_DNA"/>
</dbReference>
<evidence type="ECO:0000313" key="4">
    <source>
        <dbReference type="Proteomes" id="UP000182858"/>
    </source>
</evidence>
<keyword evidence="4" id="KW-1185">Reference proteome</keyword>
<proteinExistence type="predicted"/>
<protein>
    <submittedName>
        <fullName evidence="2">Chitinase</fullName>
    </submittedName>
    <submittedName>
        <fullName evidence="3">Glycoside hydrolase family 19 protein</fullName>
    </submittedName>
</protein>
<feature type="domain" description="Glycoside hydrolase family 19 catalytic" evidence="1">
    <location>
        <begin position="90"/>
        <end position="160"/>
    </location>
</feature>
<evidence type="ECO:0000313" key="2">
    <source>
        <dbReference type="EMBL" id="SDG46733.1"/>
    </source>
</evidence>